<dbReference type="GO" id="GO:0005200">
    <property type="term" value="F:structural constituent of cytoskeleton"/>
    <property type="evidence" value="ECO:0007669"/>
    <property type="project" value="TreeGrafter"/>
</dbReference>
<dbReference type="OMA" id="FMLEFKE"/>
<reference evidence="10" key="1">
    <citation type="submission" date="2016-06" db="EMBL/GenBank/DDBJ databases">
        <title>De novo assembly and RNA-Seq shows season-dependent expression and editing in black bear kidneys.</title>
        <authorList>
            <person name="Korstanje R."/>
            <person name="Srivastava A."/>
            <person name="Sarsani V.K."/>
            <person name="Sheehan S.M."/>
            <person name="Seger R.L."/>
            <person name="Barter M.E."/>
            <person name="Lindqvist C."/>
            <person name="Brody L.C."/>
            <person name="Mullikin J.C."/>
        </authorList>
    </citation>
    <scope>NUCLEOTIDE SEQUENCE [LARGE SCALE GENOMIC DNA]</scope>
</reference>
<comment type="similarity">
    <text evidence="2 7">Belongs to the ARPC2 family.</text>
</comment>
<dbReference type="PANTHER" id="PTHR12058">
    <property type="entry name" value="ARP2/3 COMPLEX 34 KDA SUBUNIT"/>
    <property type="match status" value="1"/>
</dbReference>
<dbReference type="GO" id="GO:0034314">
    <property type="term" value="P:Arp2/3 complex-mediated actin nucleation"/>
    <property type="evidence" value="ECO:0007669"/>
    <property type="project" value="InterPro"/>
</dbReference>
<evidence type="ECO:0000256" key="8">
    <source>
        <dbReference type="SAM" id="Phobius"/>
    </source>
</evidence>
<protein>
    <recommendedName>
        <fullName evidence="7">Arp2/3 complex 34 kDa subunit</fullName>
    </recommendedName>
</protein>
<evidence type="ECO:0000256" key="1">
    <source>
        <dbReference type="ARBA" id="ARBA00004245"/>
    </source>
</evidence>
<comment type="function">
    <text evidence="7">Functions as actin-binding component of the Arp2/3 complex which is involved in regulation of actin polymerization and together with an activating nucleation-promoting factor (NPF) mediates the formation of branched actin networks.</text>
</comment>
<evidence type="ECO:0000256" key="7">
    <source>
        <dbReference type="RuleBase" id="RU364015"/>
    </source>
</evidence>
<dbReference type="Proteomes" id="UP000291022">
    <property type="component" value="Unassembled WGS sequence"/>
</dbReference>
<dbReference type="Gene3D" id="3.30.1460.20">
    <property type="match status" value="1"/>
</dbReference>
<dbReference type="STRING" id="9643.ENSUAMP00000006326"/>
<evidence type="ECO:0000313" key="10">
    <source>
        <dbReference type="Proteomes" id="UP000291022"/>
    </source>
</evidence>
<reference evidence="9" key="2">
    <citation type="submission" date="2025-08" db="UniProtKB">
        <authorList>
            <consortium name="Ensembl"/>
        </authorList>
    </citation>
    <scope>IDENTIFICATION</scope>
</reference>
<dbReference type="SUPFAM" id="SSF69645">
    <property type="entry name" value="Arp2/3 complex subunits"/>
    <property type="match status" value="1"/>
</dbReference>
<keyword evidence="5 7" id="KW-0206">Cytoskeleton</keyword>
<accession>A0A452QLW2</accession>
<keyword evidence="8" id="KW-0812">Transmembrane</keyword>
<comment type="function">
    <text evidence="6">Actin-binding component of the Arp2/3 complex, a multiprotein complex that mediates actin polymerization upon stimulation by nucleation-promoting factor (NPF). The Arp2/3 complex mediates the formation of branched actin networks in the cytoplasm, providing the force for cell motility. Seems to contact the mother actin filament. In addition to its role in the cytoplasmic cytoskeleton, the Arp2/3 complex also promotes actin polymerization in the nucleus, thereby regulating gene transcription and repair of damaged DNA. The Arp2/3 complex promotes homologous recombination (HR) repair in response to DNA damage by promoting nuclear actin polymerization, leading to drive motility of double-strand breaks (DSBs).</text>
</comment>
<proteinExistence type="inferred from homology"/>
<name>A0A452QLW2_URSAM</name>
<keyword evidence="4 7" id="KW-0009">Actin-binding</keyword>
<reference evidence="9" key="3">
    <citation type="submission" date="2025-09" db="UniProtKB">
        <authorList>
            <consortium name="Ensembl"/>
        </authorList>
    </citation>
    <scope>IDENTIFICATION</scope>
</reference>
<evidence type="ECO:0000256" key="3">
    <source>
        <dbReference type="ARBA" id="ARBA00022490"/>
    </source>
</evidence>
<evidence type="ECO:0000256" key="5">
    <source>
        <dbReference type="ARBA" id="ARBA00023212"/>
    </source>
</evidence>
<comment type="subcellular location">
    <subcellularLocation>
        <location evidence="1 7">Cytoplasm</location>
        <location evidence="1 7">Cytoskeleton</location>
    </subcellularLocation>
</comment>
<comment type="subunit">
    <text evidence="7">Component of the Arp2/3 complex composed of ARP2, ARP3, ARPC1B/p41-ARC, ARPC2/p34-ARC, ARPC3/p21-ARC, ARPC4/p20-ARC and ARPC5/p16-ARC. Interacts with SHANK3; the interaction probably mediates the association of SHANK3 with the Arp2/3 complex.</text>
</comment>
<evidence type="ECO:0000313" key="9">
    <source>
        <dbReference type="Ensembl" id="ENSUAMP00000006326.1"/>
    </source>
</evidence>
<dbReference type="GO" id="GO:0030041">
    <property type="term" value="P:actin filament polymerization"/>
    <property type="evidence" value="ECO:0007669"/>
    <property type="project" value="InterPro"/>
</dbReference>
<dbReference type="Ensembl" id="ENSUAMT00000007152.1">
    <property type="protein sequence ID" value="ENSUAMP00000006326.1"/>
    <property type="gene ID" value="ENSUAMG00000005569.1"/>
</dbReference>
<sequence length="106" mass="12141">MHGECKKDRVTVVFSTMFKDDNSVVIGKVFMLEFKEGHRASPTAPAVLFRHREPPLELKDISAAVGNNIGCVTFMSIFWYLSCLVFSGLLYLWFDLSRQFQKIIGY</sequence>
<organism evidence="9 10">
    <name type="scientific">Ursus americanus</name>
    <name type="common">American black bear</name>
    <name type="synonym">Euarctos americanus</name>
    <dbReference type="NCBI Taxonomy" id="9643"/>
    <lineage>
        <taxon>Eukaryota</taxon>
        <taxon>Metazoa</taxon>
        <taxon>Chordata</taxon>
        <taxon>Craniata</taxon>
        <taxon>Vertebrata</taxon>
        <taxon>Euteleostomi</taxon>
        <taxon>Mammalia</taxon>
        <taxon>Eutheria</taxon>
        <taxon>Laurasiatheria</taxon>
        <taxon>Carnivora</taxon>
        <taxon>Caniformia</taxon>
        <taxon>Ursidae</taxon>
        <taxon>Ursus</taxon>
    </lineage>
</organism>
<keyword evidence="8" id="KW-0472">Membrane</keyword>
<evidence type="ECO:0000256" key="6">
    <source>
        <dbReference type="ARBA" id="ARBA00045903"/>
    </source>
</evidence>
<keyword evidence="8" id="KW-1133">Transmembrane helix</keyword>
<dbReference type="GeneTree" id="ENSGT00390000016794"/>
<keyword evidence="3 7" id="KW-0963">Cytoplasm</keyword>
<dbReference type="GO" id="GO:0005885">
    <property type="term" value="C:Arp2/3 protein complex"/>
    <property type="evidence" value="ECO:0007669"/>
    <property type="project" value="InterPro"/>
</dbReference>
<dbReference type="AlphaFoldDB" id="A0A452QLW2"/>
<dbReference type="GO" id="GO:0051015">
    <property type="term" value="F:actin filament binding"/>
    <property type="evidence" value="ECO:0007669"/>
    <property type="project" value="TreeGrafter"/>
</dbReference>
<evidence type="ECO:0000256" key="4">
    <source>
        <dbReference type="ARBA" id="ARBA00023203"/>
    </source>
</evidence>
<dbReference type="Pfam" id="PF04045">
    <property type="entry name" value="P34-Arc"/>
    <property type="match status" value="1"/>
</dbReference>
<dbReference type="InterPro" id="IPR007188">
    <property type="entry name" value="ARPC2"/>
</dbReference>
<feature type="transmembrane region" description="Helical" evidence="8">
    <location>
        <begin position="77"/>
        <end position="94"/>
    </location>
</feature>
<evidence type="ECO:0000256" key="2">
    <source>
        <dbReference type="ARBA" id="ARBA00007192"/>
    </source>
</evidence>
<dbReference type="PANTHER" id="PTHR12058:SF0">
    <property type="entry name" value="ACTIN-RELATED PROTEIN 2_3 COMPLEX SUBUNIT 2"/>
    <property type="match status" value="1"/>
</dbReference>
<keyword evidence="10" id="KW-1185">Reference proteome</keyword>
<dbReference type="InterPro" id="IPR034666">
    <property type="entry name" value="ARPC2/4"/>
</dbReference>